<proteinExistence type="predicted"/>
<dbReference type="AlphaFoldDB" id="A0A822Y6U2"/>
<comment type="caution">
    <text evidence="1">The sequence shown here is derived from an EMBL/GenBank/DDBJ whole genome shotgun (WGS) entry which is preliminary data.</text>
</comment>
<evidence type="ECO:0000313" key="1">
    <source>
        <dbReference type="EMBL" id="DAD27331.1"/>
    </source>
</evidence>
<name>A0A822Y6U2_NELNU</name>
<dbReference type="PANTHER" id="PTHR35121">
    <property type="entry name" value="HOMEODOMAIN PROTEIN 8, PUTATIVE-RELATED"/>
    <property type="match status" value="1"/>
</dbReference>
<dbReference type="Proteomes" id="UP000607653">
    <property type="component" value="Unassembled WGS sequence"/>
</dbReference>
<reference evidence="1 2" key="1">
    <citation type="journal article" date="2020" name="Mol. Biol. Evol.">
        <title>Distinct Expression and Methylation Patterns for Genes with Different Fates following a Single Whole-Genome Duplication in Flowering Plants.</title>
        <authorList>
            <person name="Shi T."/>
            <person name="Rahmani R.S."/>
            <person name="Gugger P.F."/>
            <person name="Wang M."/>
            <person name="Li H."/>
            <person name="Zhang Y."/>
            <person name="Li Z."/>
            <person name="Wang Q."/>
            <person name="Van de Peer Y."/>
            <person name="Marchal K."/>
            <person name="Chen J."/>
        </authorList>
    </citation>
    <scope>NUCLEOTIDE SEQUENCE [LARGE SCALE GENOMIC DNA]</scope>
    <source>
        <tissue evidence="1">Leaf</tissue>
    </source>
</reference>
<organism evidence="1 2">
    <name type="scientific">Nelumbo nucifera</name>
    <name type="common">Sacred lotus</name>
    <dbReference type="NCBI Taxonomy" id="4432"/>
    <lineage>
        <taxon>Eukaryota</taxon>
        <taxon>Viridiplantae</taxon>
        <taxon>Streptophyta</taxon>
        <taxon>Embryophyta</taxon>
        <taxon>Tracheophyta</taxon>
        <taxon>Spermatophyta</taxon>
        <taxon>Magnoliopsida</taxon>
        <taxon>Proteales</taxon>
        <taxon>Nelumbonaceae</taxon>
        <taxon>Nelumbo</taxon>
    </lineage>
</organism>
<dbReference type="EMBL" id="DUZY01000002">
    <property type="protein sequence ID" value="DAD27331.1"/>
    <property type="molecule type" value="Genomic_DNA"/>
</dbReference>
<dbReference type="PANTHER" id="PTHR35121:SF4">
    <property type="entry name" value="SWIM-TYPE DOMAIN-CONTAINING PROTEIN"/>
    <property type="match status" value="1"/>
</dbReference>
<protein>
    <submittedName>
        <fullName evidence="1">Uncharacterized protein</fullName>
    </submittedName>
</protein>
<gene>
    <name evidence="1" type="ORF">HUJ06_028799</name>
</gene>
<accession>A0A822Y6U2</accession>
<sequence>MASGAVGGLVRCVFEGCISMYDMEIERRPYHQNCSCALHKSRSRGGCSGGCSPFRNVSFPVKRSWGESSSLSPGDIQFQCSSQSSSSATVLEGAEKSPLGFCCVKTVIRGSPTPNLIDVSPI</sequence>
<keyword evidence="2" id="KW-1185">Reference proteome</keyword>
<evidence type="ECO:0000313" key="2">
    <source>
        <dbReference type="Proteomes" id="UP000607653"/>
    </source>
</evidence>